<reference evidence="1 2" key="1">
    <citation type="submission" date="2021-04" db="EMBL/GenBank/DDBJ databases">
        <title>The complete genome sequence of Neokomagataea sp. TBRC 2177.</title>
        <authorList>
            <person name="Charoenyingcharoen P."/>
            <person name="Yukphan P."/>
        </authorList>
    </citation>
    <scope>NUCLEOTIDE SEQUENCE [LARGE SCALE GENOMIC DNA]</scope>
    <source>
        <strain evidence="1 2">TBRC 2177</strain>
    </source>
</reference>
<organism evidence="1 2">
    <name type="scientific">Neokomagataea anthophila</name>
    <dbReference type="NCBI Taxonomy" id="2826925"/>
    <lineage>
        <taxon>Bacteria</taxon>
        <taxon>Pseudomonadati</taxon>
        <taxon>Pseudomonadota</taxon>
        <taxon>Alphaproteobacteria</taxon>
        <taxon>Acetobacterales</taxon>
        <taxon>Acetobacteraceae</taxon>
        <taxon>Neokomagataea</taxon>
    </lineage>
</organism>
<gene>
    <name evidence="1" type="ORF">KB213_01650</name>
</gene>
<dbReference type="Proteomes" id="UP000677812">
    <property type="component" value="Unassembled WGS sequence"/>
</dbReference>
<accession>A0ABS5E4E5</accession>
<name>A0ABS5E4E5_9PROT</name>
<evidence type="ECO:0008006" key="3">
    <source>
        <dbReference type="Google" id="ProtNLM"/>
    </source>
</evidence>
<sequence length="183" mass="19772">MTFAFPSETIHSSFLAPSEGSPPSTPLSPPSILIVHVDQTLSRACLKDLFEARGLRFSAQNGDGFRPYACFSQASAAIQATIAQPDRLNTAKQTLQHELRTLHGLQLVIAIGVSAHITLMDACGITLNRQTFHPNAITRLPDGLLVAHLPAPTIQKSRNHFTRMTAALDALLPDIEHALALHA</sequence>
<evidence type="ECO:0000313" key="1">
    <source>
        <dbReference type="EMBL" id="MBR0558768.1"/>
    </source>
</evidence>
<evidence type="ECO:0000313" key="2">
    <source>
        <dbReference type="Proteomes" id="UP000677812"/>
    </source>
</evidence>
<comment type="caution">
    <text evidence="1">The sequence shown here is derived from an EMBL/GenBank/DDBJ whole genome shotgun (WGS) entry which is preliminary data.</text>
</comment>
<dbReference type="RefSeq" id="WP_211680273.1">
    <property type="nucleotide sequence ID" value="NZ_JAGRQH010000001.1"/>
</dbReference>
<keyword evidence="2" id="KW-1185">Reference proteome</keyword>
<proteinExistence type="predicted"/>
<dbReference type="EMBL" id="JAGRQH010000001">
    <property type="protein sequence ID" value="MBR0558768.1"/>
    <property type="molecule type" value="Genomic_DNA"/>
</dbReference>
<protein>
    <recommendedName>
        <fullName evidence="3">Uracil-DNA glycosylase-like domain-containing protein</fullName>
    </recommendedName>
</protein>